<evidence type="ECO:0000256" key="2">
    <source>
        <dbReference type="ARBA" id="ARBA00022552"/>
    </source>
</evidence>
<dbReference type="PANTHER" id="PTHR31760">
    <property type="entry name" value="S-ADENOSYL-L-METHIONINE-DEPENDENT METHYLTRANSFERASES SUPERFAMILY PROTEIN"/>
    <property type="match status" value="1"/>
</dbReference>
<dbReference type="HAMAP" id="MF_00074">
    <property type="entry name" value="16SrRNA_methyltr_G"/>
    <property type="match status" value="1"/>
</dbReference>
<evidence type="ECO:0000256" key="5">
    <source>
        <dbReference type="ARBA" id="ARBA00022691"/>
    </source>
</evidence>
<accession>A0A4R6UHH2</accession>
<dbReference type="Pfam" id="PF02527">
    <property type="entry name" value="GidB"/>
    <property type="match status" value="1"/>
</dbReference>
<dbReference type="Proteomes" id="UP000295375">
    <property type="component" value="Unassembled WGS sequence"/>
</dbReference>
<dbReference type="AlphaFoldDB" id="A0A4R6UHH2"/>
<keyword evidence="4 6" id="KW-0808">Transferase</keyword>
<feature type="binding site" evidence="6">
    <location>
        <begin position="126"/>
        <end position="127"/>
    </location>
    <ligand>
        <name>S-adenosyl-L-methionine</name>
        <dbReference type="ChEBI" id="CHEBI:59789"/>
    </ligand>
</feature>
<gene>
    <name evidence="6" type="primary">rsmG</name>
    <name evidence="7" type="ORF">EV696_11496</name>
</gene>
<evidence type="ECO:0000256" key="4">
    <source>
        <dbReference type="ARBA" id="ARBA00022679"/>
    </source>
</evidence>
<dbReference type="EMBL" id="SNYM01000014">
    <property type="protein sequence ID" value="TDQ46311.1"/>
    <property type="molecule type" value="Genomic_DNA"/>
</dbReference>
<protein>
    <recommendedName>
        <fullName evidence="6">Ribosomal RNA small subunit methyltransferase G</fullName>
        <ecNumber evidence="6">2.1.1.170</ecNumber>
    </recommendedName>
    <alternativeName>
        <fullName evidence="6">16S rRNA 7-methylguanosine methyltransferase</fullName>
        <shortName evidence="6">16S rRNA m7G methyltransferase</shortName>
    </alternativeName>
</protein>
<keyword evidence="1 6" id="KW-0963">Cytoplasm</keyword>
<evidence type="ECO:0000256" key="3">
    <source>
        <dbReference type="ARBA" id="ARBA00022603"/>
    </source>
</evidence>
<evidence type="ECO:0000256" key="1">
    <source>
        <dbReference type="ARBA" id="ARBA00022490"/>
    </source>
</evidence>
<dbReference type="InterPro" id="IPR003682">
    <property type="entry name" value="rRNA_ssu_MeTfrase_G"/>
</dbReference>
<dbReference type="Gene3D" id="3.40.50.150">
    <property type="entry name" value="Vaccinia Virus protein VP39"/>
    <property type="match status" value="1"/>
</dbReference>
<dbReference type="InterPro" id="IPR029063">
    <property type="entry name" value="SAM-dependent_MTases_sf"/>
</dbReference>
<evidence type="ECO:0000313" key="7">
    <source>
        <dbReference type="EMBL" id="TDQ46311.1"/>
    </source>
</evidence>
<comment type="subcellular location">
    <subcellularLocation>
        <location evidence="6">Cytoplasm</location>
    </subcellularLocation>
</comment>
<feature type="binding site" evidence="6">
    <location>
        <position position="80"/>
    </location>
    <ligand>
        <name>S-adenosyl-L-methionine</name>
        <dbReference type="ChEBI" id="CHEBI:59789"/>
    </ligand>
</feature>
<reference evidence="7 8" key="1">
    <citation type="submission" date="2019-03" db="EMBL/GenBank/DDBJ databases">
        <title>Genomic Encyclopedia of Type Strains, Phase IV (KMG-IV): sequencing the most valuable type-strain genomes for metagenomic binning, comparative biology and taxonomic classification.</title>
        <authorList>
            <person name="Goeker M."/>
        </authorList>
    </citation>
    <scope>NUCLEOTIDE SEQUENCE [LARGE SCALE GENOMIC DNA]</scope>
    <source>
        <strain evidence="7 8">DSM 103792</strain>
    </source>
</reference>
<dbReference type="CDD" id="cd02440">
    <property type="entry name" value="AdoMet_MTases"/>
    <property type="match status" value="1"/>
</dbReference>
<keyword evidence="8" id="KW-1185">Reference proteome</keyword>
<dbReference type="RefSeq" id="WP_133592049.1">
    <property type="nucleotide sequence ID" value="NZ_CP037953.1"/>
</dbReference>
<organism evidence="7 8">
    <name type="scientific">Permianibacter aggregans</name>
    <dbReference type="NCBI Taxonomy" id="1510150"/>
    <lineage>
        <taxon>Bacteria</taxon>
        <taxon>Pseudomonadati</taxon>
        <taxon>Pseudomonadota</taxon>
        <taxon>Gammaproteobacteria</taxon>
        <taxon>Pseudomonadales</taxon>
        <taxon>Pseudomonadaceae</taxon>
        <taxon>Permianibacter</taxon>
    </lineage>
</organism>
<keyword evidence="3 6" id="KW-0489">Methyltransferase</keyword>
<feature type="binding site" evidence="6">
    <location>
        <position position="75"/>
    </location>
    <ligand>
        <name>S-adenosyl-L-methionine</name>
        <dbReference type="ChEBI" id="CHEBI:59789"/>
    </ligand>
</feature>
<dbReference type="EC" id="2.1.1.170" evidence="6"/>
<dbReference type="OrthoDB" id="9808773at2"/>
<keyword evidence="5 6" id="KW-0949">S-adenosyl-L-methionine</keyword>
<dbReference type="PANTHER" id="PTHR31760:SF0">
    <property type="entry name" value="S-ADENOSYL-L-METHIONINE-DEPENDENT METHYLTRANSFERASES SUPERFAMILY PROTEIN"/>
    <property type="match status" value="1"/>
</dbReference>
<comment type="caution">
    <text evidence="7">The sequence shown here is derived from an EMBL/GenBank/DDBJ whole genome shotgun (WGS) entry which is preliminary data.</text>
</comment>
<dbReference type="SUPFAM" id="SSF53335">
    <property type="entry name" value="S-adenosyl-L-methionine-dependent methyltransferases"/>
    <property type="match status" value="1"/>
</dbReference>
<proteinExistence type="inferred from homology"/>
<comment type="catalytic activity">
    <reaction evidence="6">
        <text>guanosine(527) in 16S rRNA + S-adenosyl-L-methionine = N(7)-methylguanosine(527) in 16S rRNA + S-adenosyl-L-homocysteine</text>
        <dbReference type="Rhea" id="RHEA:42732"/>
        <dbReference type="Rhea" id="RHEA-COMP:10209"/>
        <dbReference type="Rhea" id="RHEA-COMP:10210"/>
        <dbReference type="ChEBI" id="CHEBI:57856"/>
        <dbReference type="ChEBI" id="CHEBI:59789"/>
        <dbReference type="ChEBI" id="CHEBI:74269"/>
        <dbReference type="ChEBI" id="CHEBI:74480"/>
        <dbReference type="EC" id="2.1.1.170"/>
    </reaction>
</comment>
<sequence length="208" mass="22931">MSLRPFLLDACQQMVLPVSDNQADRLLALLEALMKWNTAFNLTAIREPKQALILHVLDSLSVLPQVGDGALLDVGTGPGFPALPLAIMRPELNVTALDSNGKKIRFIRQISHELGLGNITPVQARVEAHQGQYQQIVSRAFSELAPFVQISEHLLAPGGVWLAMKSQRADEEREQLGAAYRCETIELQVPGLDAYRCLVRVQRATENS</sequence>
<comment type="caution">
    <text evidence="6">Lacks conserved residue(s) required for the propagation of feature annotation.</text>
</comment>
<dbReference type="GO" id="GO:0070043">
    <property type="term" value="F:rRNA (guanine-N7-)-methyltransferase activity"/>
    <property type="evidence" value="ECO:0007669"/>
    <property type="project" value="UniProtKB-UniRule"/>
</dbReference>
<dbReference type="NCBIfam" id="TIGR00138">
    <property type="entry name" value="rsmG_gidB"/>
    <property type="match status" value="1"/>
</dbReference>
<dbReference type="GO" id="GO:0005829">
    <property type="term" value="C:cytosol"/>
    <property type="evidence" value="ECO:0007669"/>
    <property type="project" value="TreeGrafter"/>
</dbReference>
<comment type="similarity">
    <text evidence="6">Belongs to the methyltransferase superfamily. RNA methyltransferase RsmG family.</text>
</comment>
<feature type="binding site" evidence="6">
    <location>
        <position position="139"/>
    </location>
    <ligand>
        <name>S-adenosyl-L-methionine</name>
        <dbReference type="ChEBI" id="CHEBI:59789"/>
    </ligand>
</feature>
<dbReference type="PIRSF" id="PIRSF003078">
    <property type="entry name" value="GidB"/>
    <property type="match status" value="1"/>
</dbReference>
<comment type="function">
    <text evidence="6">Specifically methylates the N7 position of guanine in position 527 of 16S rRNA.</text>
</comment>
<evidence type="ECO:0000256" key="6">
    <source>
        <dbReference type="HAMAP-Rule" id="MF_00074"/>
    </source>
</evidence>
<keyword evidence="2 6" id="KW-0698">rRNA processing</keyword>
<evidence type="ECO:0000313" key="8">
    <source>
        <dbReference type="Proteomes" id="UP000295375"/>
    </source>
</evidence>
<name>A0A4R6UHH2_9GAMM</name>